<evidence type="ECO:0000313" key="1">
    <source>
        <dbReference type="EMBL" id="AGB39691.1"/>
    </source>
</evidence>
<accession>L0K3U3</accession>
<dbReference type="OrthoDB" id="270718at2157"/>
<gene>
    <name evidence="1" type="ORF">Natoc_3993</name>
</gene>
<sequence length="128" mass="13945">MSSDQHPVPPEALPPGWGPVECCRDYLAYRRARPPIELIADRTTADGCHPGLGLGCYWELQFQCLLEDRTITERIGCVSTRHAAVEGLLECMSRIHGRVGDQPDPAELRGLLADISFADAIPDGSSTS</sequence>
<proteinExistence type="predicted"/>
<name>L0K3U3_9EURY</name>
<evidence type="ECO:0000313" key="2">
    <source>
        <dbReference type="Proteomes" id="UP000010878"/>
    </source>
</evidence>
<dbReference type="Proteomes" id="UP000010878">
    <property type="component" value="Chromosome"/>
</dbReference>
<protein>
    <submittedName>
        <fullName evidence="1">Uncharacterized protein</fullName>
    </submittedName>
</protein>
<dbReference type="eggNOG" id="arCOG10790">
    <property type="taxonomic scope" value="Archaea"/>
</dbReference>
<dbReference type="HOGENOM" id="CLU_1933318_0_0_2"/>
<dbReference type="RefSeq" id="WP_015323123.1">
    <property type="nucleotide sequence ID" value="NC_019974.1"/>
</dbReference>
<dbReference type="STRING" id="694430.Natoc_3993"/>
<keyword evidence="2" id="KW-1185">Reference proteome</keyword>
<dbReference type="AlphaFoldDB" id="L0K3U3"/>
<dbReference type="KEGG" id="nou:Natoc_3993"/>
<organism evidence="1 2">
    <name type="scientific">Natronococcus occultus SP4</name>
    <dbReference type="NCBI Taxonomy" id="694430"/>
    <lineage>
        <taxon>Archaea</taxon>
        <taxon>Methanobacteriati</taxon>
        <taxon>Methanobacteriota</taxon>
        <taxon>Stenosarchaea group</taxon>
        <taxon>Halobacteria</taxon>
        <taxon>Halobacteriales</taxon>
        <taxon>Natrialbaceae</taxon>
        <taxon>Natronococcus</taxon>
    </lineage>
</organism>
<dbReference type="GeneID" id="14403085"/>
<reference evidence="1 2" key="1">
    <citation type="submission" date="2012-11" db="EMBL/GenBank/DDBJ databases">
        <title>FINISHED of Natronococcus occultus SP4, DSM 3396.</title>
        <authorList>
            <consortium name="DOE Joint Genome Institute"/>
            <person name="Eisen J."/>
            <person name="Huntemann M."/>
            <person name="Wei C.-L."/>
            <person name="Han J."/>
            <person name="Detter J.C."/>
            <person name="Han C."/>
            <person name="Tapia R."/>
            <person name="Chen A."/>
            <person name="Kyrpides N."/>
            <person name="Mavromatis K."/>
            <person name="Markowitz V."/>
            <person name="Szeto E."/>
            <person name="Ivanova N."/>
            <person name="Mikhailova N."/>
            <person name="Ovchinnikova G."/>
            <person name="Pagani I."/>
            <person name="Pati A."/>
            <person name="Goodwin L."/>
            <person name="Nordberg H.P."/>
            <person name="Cantor M.N."/>
            <person name="Hua S.X."/>
            <person name="Woyke T."/>
            <person name="Eisen J."/>
            <person name="Klenk H.-P."/>
            <person name="Klenk H.-P."/>
        </authorList>
    </citation>
    <scope>NUCLEOTIDE SEQUENCE [LARGE SCALE GENOMIC DNA]</scope>
    <source>
        <strain evidence="1 2">SP4</strain>
    </source>
</reference>
<dbReference type="EMBL" id="CP003929">
    <property type="protein sequence ID" value="AGB39691.1"/>
    <property type="molecule type" value="Genomic_DNA"/>
</dbReference>